<evidence type="ECO:0000256" key="1">
    <source>
        <dbReference type="SAM" id="Phobius"/>
    </source>
</evidence>
<sequence length="141" mass="15751">MKQTGSETNLNTSISMSEPRLAKSWLVRWICIALAGLCLVLGTIGLVVPGLPTFDFYFLATLFAAKGSQRMHQWIVNNKVIAPILQQWQLKRTLPVKVKLFSLASMSVAAGILIWTVPHPWAVGTIVLMMVCVQLWMWLKA</sequence>
<accession>A0A077KWS0</accession>
<name>A0A077KWS0_ACIGI</name>
<dbReference type="InterPro" id="IPR007401">
    <property type="entry name" value="DUF454"/>
</dbReference>
<proteinExistence type="predicted"/>
<dbReference type="KEGG" id="agu:AS4_16550"/>
<dbReference type="EMBL" id="JAHWXT010000001">
    <property type="protein sequence ID" value="MCF0264044.1"/>
    <property type="molecule type" value="Genomic_DNA"/>
</dbReference>
<dbReference type="GeneID" id="67743754"/>
<comment type="caution">
    <text evidence="2">The sequence shown here is derived from an EMBL/GenBank/DDBJ whole genome shotgun (WGS) entry which is preliminary data.</text>
</comment>
<dbReference type="GO" id="GO:0005886">
    <property type="term" value="C:plasma membrane"/>
    <property type="evidence" value="ECO:0007669"/>
    <property type="project" value="TreeGrafter"/>
</dbReference>
<feature type="transmembrane region" description="Helical" evidence="1">
    <location>
        <begin position="26"/>
        <end position="48"/>
    </location>
</feature>
<evidence type="ECO:0000313" key="2">
    <source>
        <dbReference type="EMBL" id="MCF0264044.1"/>
    </source>
</evidence>
<dbReference type="RefSeq" id="WP_004721341.1">
    <property type="nucleotide sequence ID" value="NZ_AP014630.1"/>
</dbReference>
<dbReference type="PANTHER" id="PTHR35813:SF1">
    <property type="entry name" value="INNER MEMBRANE PROTEIN YBAN"/>
    <property type="match status" value="1"/>
</dbReference>
<evidence type="ECO:0000313" key="3">
    <source>
        <dbReference type="Proteomes" id="UP000887320"/>
    </source>
</evidence>
<keyword evidence="1" id="KW-0472">Membrane</keyword>
<protein>
    <submittedName>
        <fullName evidence="2">YbaN family protein</fullName>
    </submittedName>
</protein>
<dbReference type="STRING" id="106649.GCA_000829655_03949"/>
<keyword evidence="1" id="KW-0812">Transmembrane</keyword>
<keyword evidence="1" id="KW-1133">Transmembrane helix</keyword>
<feature type="transmembrane region" description="Helical" evidence="1">
    <location>
        <begin position="121"/>
        <end position="139"/>
    </location>
</feature>
<dbReference type="Pfam" id="PF04304">
    <property type="entry name" value="DUF454"/>
    <property type="match status" value="1"/>
</dbReference>
<gene>
    <name evidence="2" type="ORF">KW868_06110</name>
</gene>
<dbReference type="PANTHER" id="PTHR35813">
    <property type="entry name" value="INNER MEMBRANE PROTEIN YBAN"/>
    <property type="match status" value="1"/>
</dbReference>
<organism evidence="2 3">
    <name type="scientific">Acinetobacter guillouiae</name>
    <name type="common">Acinetobacter genomosp. 11</name>
    <dbReference type="NCBI Taxonomy" id="106649"/>
    <lineage>
        <taxon>Bacteria</taxon>
        <taxon>Pseudomonadati</taxon>
        <taxon>Pseudomonadota</taxon>
        <taxon>Gammaproteobacteria</taxon>
        <taxon>Moraxellales</taxon>
        <taxon>Moraxellaceae</taxon>
        <taxon>Acinetobacter</taxon>
    </lineage>
</organism>
<dbReference type="AlphaFoldDB" id="A0A077KWS0"/>
<dbReference type="Proteomes" id="UP000887320">
    <property type="component" value="Unassembled WGS sequence"/>
</dbReference>
<reference evidence="2" key="1">
    <citation type="submission" date="2021-07" db="EMBL/GenBank/DDBJ databases">
        <authorList>
            <person name="Fernandez M."/>
            <person name="Pereira P."/>
            <person name="Torres Tejerizo G.A."/>
            <person name="Gonzalez P."/>
            <person name="Agostini E."/>
        </authorList>
    </citation>
    <scope>NUCLEOTIDE SEQUENCE</scope>
    <source>
        <strain evidence="2">SFC 500-1A</strain>
    </source>
</reference>